<dbReference type="EMBL" id="LR796858">
    <property type="protein sequence ID" value="CAB4170390.1"/>
    <property type="molecule type" value="Genomic_DNA"/>
</dbReference>
<dbReference type="EMBL" id="LR796944">
    <property type="protein sequence ID" value="CAB4176835.1"/>
    <property type="molecule type" value="Genomic_DNA"/>
</dbReference>
<evidence type="ECO:0000313" key="5">
    <source>
        <dbReference type="EMBL" id="CAB4176835.1"/>
    </source>
</evidence>
<keyword evidence="1" id="KW-0269">Exonuclease</keyword>
<feature type="active site" evidence="1">
    <location>
        <position position="70"/>
    </location>
</feature>
<feature type="active site" evidence="1">
    <location>
        <position position="90"/>
    </location>
</feature>
<keyword evidence="1" id="KW-0540">Nuclease</keyword>
<gene>
    <name evidence="6" type="ORF">UFOVP1666_36</name>
    <name evidence="3" type="ORF">UFOVP867_189</name>
    <name evidence="4" type="ORF">UFOVP913_10</name>
    <name evidence="5" type="ORF">UFOVP993_63</name>
</gene>
<dbReference type="GO" id="GO:0004519">
    <property type="term" value="F:endonuclease activity"/>
    <property type="evidence" value="ECO:0007669"/>
    <property type="project" value="UniProtKB-UniRule"/>
</dbReference>
<proteinExistence type="inferred from homology"/>
<feature type="active site" evidence="1">
    <location>
        <position position="31"/>
    </location>
</feature>
<organism evidence="4">
    <name type="scientific">uncultured Caudovirales phage</name>
    <dbReference type="NCBI Taxonomy" id="2100421"/>
    <lineage>
        <taxon>Viruses</taxon>
        <taxon>Duplodnaviria</taxon>
        <taxon>Heunggongvirae</taxon>
        <taxon>Uroviricota</taxon>
        <taxon>Caudoviricetes</taxon>
        <taxon>Peduoviridae</taxon>
        <taxon>Maltschvirus</taxon>
        <taxon>Maltschvirus maltsch</taxon>
    </lineage>
</organism>
<dbReference type="Pfam" id="PF08722">
    <property type="entry name" value="Tn7_TnsA-like_N"/>
    <property type="match status" value="1"/>
</dbReference>
<keyword evidence="1" id="KW-0378">Hydrolase</keyword>
<dbReference type="Gene3D" id="3.40.91.30">
    <property type="match status" value="1"/>
</dbReference>
<name>A0A6J5PER5_9CAUD</name>
<dbReference type="EC" id="3.1.-.-" evidence="1"/>
<comment type="similarity">
    <text evidence="1">Belongs to the Caudovirales head completion nuclease family.</text>
</comment>
<evidence type="ECO:0000256" key="1">
    <source>
        <dbReference type="HAMAP-Rule" id="MF_04160"/>
    </source>
</evidence>
<dbReference type="EMBL" id="LR797534">
    <property type="protein sequence ID" value="CAB4222979.1"/>
    <property type="molecule type" value="Genomic_DNA"/>
</dbReference>
<dbReference type="InterPro" id="IPR046390">
    <property type="entry name" value="NUCL_HEAD_T4"/>
</dbReference>
<dbReference type="InterPro" id="IPR014833">
    <property type="entry name" value="TnsA_N"/>
</dbReference>
<evidence type="ECO:0000259" key="2">
    <source>
        <dbReference type="Pfam" id="PF08722"/>
    </source>
</evidence>
<evidence type="ECO:0000313" key="4">
    <source>
        <dbReference type="EMBL" id="CAB4170390.1"/>
    </source>
</evidence>
<comment type="function">
    <text evidence="1">During phage morphogenesis, plays an essential role in the head-tail joining step. The associated nuclease activity is essential for morphogenesis, possibly by cleaving packaged DNA to enable the joining of heads to tails. Displays both exo- and endonuclease activity.</text>
</comment>
<evidence type="ECO:0000313" key="3">
    <source>
        <dbReference type="EMBL" id="CAB4168153.1"/>
    </source>
</evidence>
<sequence length="147" mass="17481">MSHPKPRRWIPKHPEKYKGNPTNIIARSSWEIRFLNWCDNNSGIIEYSSEEVKIPYRCGTDNRIHTYYVDFLIKIENKEGSIKTYLVEVKPAQQTIPPKYPGRQTKRYITESLAFVKNQSKWKAAESYCLDRGWIFQIITEKHLFNK</sequence>
<reference evidence="4" key="1">
    <citation type="submission" date="2020-05" db="EMBL/GenBank/DDBJ databases">
        <authorList>
            <person name="Chiriac C."/>
            <person name="Salcher M."/>
            <person name="Ghai R."/>
            <person name="Kavagutti S V."/>
        </authorList>
    </citation>
    <scope>NUCLEOTIDE SEQUENCE</scope>
</reference>
<dbReference type="EMBL" id="LR796815">
    <property type="protein sequence ID" value="CAB4168153.1"/>
    <property type="molecule type" value="Genomic_DNA"/>
</dbReference>
<keyword evidence="1" id="KW-0255">Endonuclease</keyword>
<evidence type="ECO:0000313" key="6">
    <source>
        <dbReference type="EMBL" id="CAB4222979.1"/>
    </source>
</evidence>
<dbReference type="HAMAP" id="MF_04160">
    <property type="entry name" value="NUCL_HEAD_T4"/>
    <property type="match status" value="1"/>
</dbReference>
<dbReference type="GO" id="GO:0004527">
    <property type="term" value="F:exonuclease activity"/>
    <property type="evidence" value="ECO:0007669"/>
    <property type="project" value="UniProtKB-UniRule"/>
</dbReference>
<accession>A0A6J5PER5</accession>
<protein>
    <recommendedName>
        <fullName evidence="1">Head completion nuclease</fullName>
        <ecNumber evidence="1">3.1.-.-</ecNumber>
    </recommendedName>
</protein>
<feature type="domain" description="TnsA endonuclease N-terminal" evidence="2">
    <location>
        <begin position="43"/>
        <end position="141"/>
    </location>
</feature>